<feature type="transmembrane region" description="Helical" evidence="10">
    <location>
        <begin position="115"/>
        <end position="137"/>
    </location>
</feature>
<keyword evidence="4 10" id="KW-1133">Transmembrane helix</keyword>
<keyword evidence="10" id="KW-0406">Ion transport</keyword>
<keyword evidence="10" id="KW-0915">Sodium</keyword>
<comment type="activity regulation">
    <text evidence="10">Na(+) is not transported, but it plays an essential structural role and its presence is essential for fluoride channel function.</text>
</comment>
<organism evidence="11 12">
    <name type="scientific">Conexibacter arvalis</name>
    <dbReference type="NCBI Taxonomy" id="912552"/>
    <lineage>
        <taxon>Bacteria</taxon>
        <taxon>Bacillati</taxon>
        <taxon>Actinomycetota</taxon>
        <taxon>Thermoleophilia</taxon>
        <taxon>Solirubrobacterales</taxon>
        <taxon>Conexibacteraceae</taxon>
        <taxon>Conexibacter</taxon>
    </lineage>
</organism>
<evidence type="ECO:0000256" key="1">
    <source>
        <dbReference type="ARBA" id="ARBA00004651"/>
    </source>
</evidence>
<evidence type="ECO:0000256" key="8">
    <source>
        <dbReference type="ARBA" id="ARBA00035585"/>
    </source>
</evidence>
<dbReference type="GO" id="GO:0005886">
    <property type="term" value="C:plasma membrane"/>
    <property type="evidence" value="ECO:0007669"/>
    <property type="project" value="UniProtKB-SubCell"/>
</dbReference>
<feature type="transmembrane region" description="Helical" evidence="10">
    <location>
        <begin position="83"/>
        <end position="103"/>
    </location>
</feature>
<feature type="binding site" evidence="10">
    <location>
        <position position="94"/>
    </location>
    <ligand>
        <name>Na(+)</name>
        <dbReference type="ChEBI" id="CHEBI:29101"/>
        <note>structural</note>
    </ligand>
</feature>
<evidence type="ECO:0000256" key="9">
    <source>
        <dbReference type="ARBA" id="ARBA00049940"/>
    </source>
</evidence>
<keyword evidence="10" id="KW-0813">Transport</keyword>
<dbReference type="AlphaFoldDB" id="A0A840IA42"/>
<protein>
    <recommendedName>
        <fullName evidence="10">Fluoride-specific ion channel FluC</fullName>
    </recommendedName>
</protein>
<dbReference type="RefSeq" id="WP_343075514.1">
    <property type="nucleotide sequence ID" value="NZ_JACHNU010000001.1"/>
</dbReference>
<evidence type="ECO:0000256" key="2">
    <source>
        <dbReference type="ARBA" id="ARBA00022475"/>
    </source>
</evidence>
<evidence type="ECO:0000256" key="5">
    <source>
        <dbReference type="ARBA" id="ARBA00023136"/>
    </source>
</evidence>
<keyword evidence="12" id="KW-1185">Reference proteome</keyword>
<comment type="similarity">
    <text evidence="7 10">Belongs to the fluoride channel Fluc/FEX (TC 1.A.43) family.</text>
</comment>
<dbReference type="PANTHER" id="PTHR28259">
    <property type="entry name" value="FLUORIDE EXPORT PROTEIN 1-RELATED"/>
    <property type="match status" value="1"/>
</dbReference>
<sequence>MISQTRPRPRARRVHPDPRLLAAVFAGGALGSLARAGLAEALPHTVTGWPWPTFAANVAGALLLGWVVARLQRRLPPPTYRQSFAGTGLCGGLTTFSTLQLELVRMVEAGAWPLALGYGAASVAAGLGAVVLASHLVRRREQAR</sequence>
<evidence type="ECO:0000313" key="11">
    <source>
        <dbReference type="EMBL" id="MBB4661225.1"/>
    </source>
</evidence>
<comment type="subcellular location">
    <subcellularLocation>
        <location evidence="1 10">Cell membrane</location>
        <topology evidence="1 10">Multi-pass membrane protein</topology>
    </subcellularLocation>
</comment>
<name>A0A840IA42_9ACTN</name>
<feature type="binding site" evidence="10">
    <location>
        <position position="91"/>
    </location>
    <ligand>
        <name>Na(+)</name>
        <dbReference type="ChEBI" id="CHEBI:29101"/>
        <note>structural</note>
    </ligand>
</feature>
<keyword evidence="6 10" id="KW-0407">Ion channel</keyword>
<keyword evidence="2 10" id="KW-1003">Cell membrane</keyword>
<dbReference type="PANTHER" id="PTHR28259:SF1">
    <property type="entry name" value="FLUORIDE EXPORT PROTEIN 1-RELATED"/>
    <property type="match status" value="1"/>
</dbReference>
<comment type="caution">
    <text evidence="11">The sequence shown here is derived from an EMBL/GenBank/DDBJ whole genome shotgun (WGS) entry which is preliminary data.</text>
</comment>
<evidence type="ECO:0000256" key="7">
    <source>
        <dbReference type="ARBA" id="ARBA00035120"/>
    </source>
</evidence>
<proteinExistence type="inferred from homology"/>
<evidence type="ECO:0000256" key="3">
    <source>
        <dbReference type="ARBA" id="ARBA00022692"/>
    </source>
</evidence>
<dbReference type="NCBIfam" id="NF010812">
    <property type="entry name" value="PRK14216.1"/>
    <property type="match status" value="1"/>
</dbReference>
<dbReference type="GO" id="GO:0062054">
    <property type="term" value="F:fluoride channel activity"/>
    <property type="evidence" value="ECO:0007669"/>
    <property type="project" value="UniProtKB-UniRule"/>
</dbReference>
<gene>
    <name evidence="10" type="primary">fluC</name>
    <name evidence="10" type="synonym">crcB</name>
    <name evidence="11" type="ORF">BDZ31_000798</name>
</gene>
<dbReference type="InterPro" id="IPR003691">
    <property type="entry name" value="FluC"/>
</dbReference>
<dbReference type="Pfam" id="PF02537">
    <property type="entry name" value="CRCB"/>
    <property type="match status" value="1"/>
</dbReference>
<evidence type="ECO:0000256" key="6">
    <source>
        <dbReference type="ARBA" id="ARBA00023303"/>
    </source>
</evidence>
<reference evidence="11 12" key="1">
    <citation type="submission" date="2020-08" db="EMBL/GenBank/DDBJ databases">
        <title>Genomic Encyclopedia of Archaeal and Bacterial Type Strains, Phase II (KMG-II): from individual species to whole genera.</title>
        <authorList>
            <person name="Goeker M."/>
        </authorList>
    </citation>
    <scope>NUCLEOTIDE SEQUENCE [LARGE SCALE GENOMIC DNA]</scope>
    <source>
        <strain evidence="11 12">DSM 23288</strain>
    </source>
</reference>
<dbReference type="HAMAP" id="MF_00454">
    <property type="entry name" value="FluC"/>
    <property type="match status" value="1"/>
</dbReference>
<dbReference type="Proteomes" id="UP000585272">
    <property type="component" value="Unassembled WGS sequence"/>
</dbReference>
<dbReference type="EMBL" id="JACHNU010000001">
    <property type="protein sequence ID" value="MBB4661225.1"/>
    <property type="molecule type" value="Genomic_DNA"/>
</dbReference>
<evidence type="ECO:0000256" key="4">
    <source>
        <dbReference type="ARBA" id="ARBA00022989"/>
    </source>
</evidence>
<keyword evidence="10" id="KW-0479">Metal-binding</keyword>
<comment type="catalytic activity">
    <reaction evidence="8">
        <text>fluoride(in) = fluoride(out)</text>
        <dbReference type="Rhea" id="RHEA:76159"/>
        <dbReference type="ChEBI" id="CHEBI:17051"/>
    </reaction>
    <physiologicalReaction direction="left-to-right" evidence="8">
        <dbReference type="Rhea" id="RHEA:76160"/>
    </physiologicalReaction>
</comment>
<keyword evidence="3 10" id="KW-0812">Transmembrane</keyword>
<evidence type="ECO:0000256" key="10">
    <source>
        <dbReference type="HAMAP-Rule" id="MF_00454"/>
    </source>
</evidence>
<keyword evidence="5 10" id="KW-0472">Membrane</keyword>
<dbReference type="GO" id="GO:0046872">
    <property type="term" value="F:metal ion binding"/>
    <property type="evidence" value="ECO:0007669"/>
    <property type="project" value="UniProtKB-KW"/>
</dbReference>
<accession>A0A840IA42</accession>
<evidence type="ECO:0000313" key="12">
    <source>
        <dbReference type="Proteomes" id="UP000585272"/>
    </source>
</evidence>
<comment type="function">
    <text evidence="9 10">Fluoride-specific ion channel. Important for reducing fluoride concentration in the cell, thus reducing its toxicity.</text>
</comment>
<dbReference type="GO" id="GO:0140114">
    <property type="term" value="P:cellular detoxification of fluoride"/>
    <property type="evidence" value="ECO:0007669"/>
    <property type="project" value="UniProtKB-UniRule"/>
</dbReference>
<feature type="transmembrane region" description="Helical" evidence="10">
    <location>
        <begin position="49"/>
        <end position="71"/>
    </location>
</feature>